<gene>
    <name evidence="3" type="ORF">BHV80_13200</name>
    <name evidence="2" type="ORF">GAY76_16170</name>
</gene>
<comment type="caution">
    <text evidence="3">The sequence shown here is derived from an EMBL/GenBank/DDBJ whole genome shotgun (WGS) entry which is preliminary data.</text>
</comment>
<evidence type="ECO:0000313" key="5">
    <source>
        <dbReference type="Proteomes" id="UP000462922"/>
    </source>
</evidence>
<evidence type="ECO:0000313" key="2">
    <source>
        <dbReference type="EMBL" id="KAB6570570.1"/>
    </source>
</evidence>
<evidence type="ECO:0000313" key="3">
    <source>
        <dbReference type="EMBL" id="OKZ45352.1"/>
    </source>
</evidence>
<dbReference type="EMBL" id="WDAX01000042">
    <property type="protein sequence ID" value="KAB6570570.1"/>
    <property type="molecule type" value="Genomic_DNA"/>
</dbReference>
<accession>A0A1Q6IXA2</accession>
<evidence type="ECO:0000313" key="4">
    <source>
        <dbReference type="Proteomes" id="UP000186631"/>
    </source>
</evidence>
<reference evidence="3 4" key="1">
    <citation type="journal article" date="2016" name="Nat. Biotechnol.">
        <title>Measurement of bacterial replication rates in microbial communities.</title>
        <authorList>
            <person name="Brown C.T."/>
            <person name="Olm M.R."/>
            <person name="Thomas B.C."/>
            <person name="Banfield J.F."/>
        </authorList>
    </citation>
    <scope>NUCLEOTIDE SEQUENCE [LARGE SCALE GENOMIC DNA]</scope>
    <source>
        <strain evidence="3">42_262</strain>
    </source>
</reference>
<name>A0A1Q6IXA2_PHOVU</name>
<dbReference type="EMBL" id="MNQV01000214">
    <property type="protein sequence ID" value="OKZ45352.1"/>
    <property type="molecule type" value="Genomic_DNA"/>
</dbReference>
<reference evidence="2 5" key="2">
    <citation type="journal article" date="2019" name="Nat. Med.">
        <title>A library of human gut bacterial isolates paired with longitudinal multiomics data enables mechanistic microbiome research.</title>
        <authorList>
            <person name="Poyet M."/>
            <person name="Groussin M."/>
            <person name="Gibbons S.M."/>
            <person name="Avila-Pacheco J."/>
            <person name="Jiang X."/>
            <person name="Kearney S.M."/>
            <person name="Perrotta A.R."/>
            <person name="Berdy B."/>
            <person name="Zhao S."/>
            <person name="Lieberman T.D."/>
            <person name="Swanson P.K."/>
            <person name="Smith M."/>
            <person name="Roesemann S."/>
            <person name="Alexander J.E."/>
            <person name="Rich S.A."/>
            <person name="Livny J."/>
            <person name="Vlamakis H."/>
            <person name="Clish C."/>
            <person name="Bullock K."/>
            <person name="Deik A."/>
            <person name="Scott J."/>
            <person name="Pierce K.A."/>
            <person name="Xavier R.J."/>
            <person name="Alm E.J."/>
        </authorList>
    </citation>
    <scope>NUCLEOTIDE SEQUENCE [LARGE SCALE GENOMIC DNA]</scope>
    <source>
        <strain evidence="2 5">BIOML-A110</strain>
    </source>
</reference>
<feature type="chain" id="PRO_5036024384" evidence="1">
    <location>
        <begin position="20"/>
        <end position="366"/>
    </location>
</feature>
<sequence>MKKELTLILLLLCSLLVTAQEKQPLQQAIQPKDIYVTFDCVKHIVFPVQVNDIEIGQKDLVMASRLEEAPHVIRLSAQTEGFEEETNLTVVCIDGSVYTYHIRYLPAGETDGQPNIYEDRNKWEHHDYRAEVSDLHVAEFFFPGDIVYGTPGNEASFTLSSYNNQLKVATAKDAVNTSNLFVIDRKMNTYHITIQRSNTSVFTYNYNDQRPYTAHVDVNSEEMAKHLQELKKKKRNIFSLGVIENKFELSMANLYVHEDYMFFVFDLKNNSYIDYDIEFVKCFERDQKKRKNAIQQETTIEPIYQDEFNTKIKGKGSNRLVLGFNKFTIPDDKVFEIELYEKNGGRHMKLAVLNEYILSAEPLYKF</sequence>
<dbReference type="Pfam" id="PF13595">
    <property type="entry name" value="DUF4138"/>
    <property type="match status" value="2"/>
</dbReference>
<dbReference type="AlphaFoldDB" id="A0A1Q6IXA2"/>
<feature type="signal peptide" evidence="1">
    <location>
        <begin position="1"/>
        <end position="19"/>
    </location>
</feature>
<dbReference type="Proteomes" id="UP000462922">
    <property type="component" value="Unassembled WGS sequence"/>
</dbReference>
<protein>
    <submittedName>
        <fullName evidence="2">DUF4138 domain-containing protein</fullName>
    </submittedName>
    <submittedName>
        <fullName evidence="3">Transposase</fullName>
    </submittedName>
</protein>
<organism evidence="3 4">
    <name type="scientific">Phocaeicola vulgatus</name>
    <name type="common">Bacteroides vulgatus</name>
    <dbReference type="NCBI Taxonomy" id="821"/>
    <lineage>
        <taxon>Bacteria</taxon>
        <taxon>Pseudomonadati</taxon>
        <taxon>Bacteroidota</taxon>
        <taxon>Bacteroidia</taxon>
        <taxon>Bacteroidales</taxon>
        <taxon>Bacteroidaceae</taxon>
        <taxon>Phocaeicola</taxon>
    </lineage>
</organism>
<proteinExistence type="predicted"/>
<dbReference type="InterPro" id="IPR022298">
    <property type="entry name" value="Conjug_transposon_TraN"/>
</dbReference>
<dbReference type="RefSeq" id="WP_008668121.1">
    <property type="nucleotide sequence ID" value="NZ_JACBPT010000027.1"/>
</dbReference>
<evidence type="ECO:0000256" key="1">
    <source>
        <dbReference type="SAM" id="SignalP"/>
    </source>
</evidence>
<keyword evidence="1" id="KW-0732">Signal</keyword>
<dbReference type="Proteomes" id="UP000186631">
    <property type="component" value="Unassembled WGS sequence"/>
</dbReference>